<organism evidence="1 2">
    <name type="scientific">Igneacidithiobacillus copahuensis</name>
    <dbReference type="NCBI Taxonomy" id="2724909"/>
    <lineage>
        <taxon>Bacteria</taxon>
        <taxon>Pseudomonadati</taxon>
        <taxon>Pseudomonadota</taxon>
        <taxon>Acidithiobacillia</taxon>
        <taxon>Acidithiobacillales</taxon>
        <taxon>Acidithiobacillaceae</taxon>
        <taxon>Igneacidithiobacillus</taxon>
    </lineage>
</organism>
<sequence length="302" mass="32967">MPMADIQYAPLTGTLGALHIHGPDAEKFLQGQFSNDLLQLPSGAGQWSSYSTAKGRMIANFFLQREESGFYMFLAADLADEVSQRLRKFRLMAKAEIEVCAESVWGIWGADLQREEVHTKPAGEDAPSPILATLPWSKPAALLLAQDSDQLQRTGAQECSANDWWAEAIRAGTAFITRATTEQVIPQELNLEVLGGINFKKGCYPGQEIVARSHYLGALKRQCYLLYGPAEMQAGQQIFAPSMGEQAVGVVINVAKEDTASIALVVLRAANDQEPLHLGQEDGPVLQIGTLPYPLPLSQQEK</sequence>
<reference evidence="1" key="1">
    <citation type="journal article" date="2021" name="ISME J.">
        <title>Genomic evolution of the class Acidithiobacillia: deep-branching Proteobacteria living in extreme acidic conditions.</title>
        <authorList>
            <person name="Moya-Beltran A."/>
            <person name="Beard S."/>
            <person name="Rojas-Villalobos C."/>
            <person name="Issotta F."/>
            <person name="Gallardo Y."/>
            <person name="Ulloa R."/>
            <person name="Giaveno A."/>
            <person name="Degli Esposti M."/>
            <person name="Johnson D.B."/>
            <person name="Quatrini R."/>
        </authorList>
    </citation>
    <scope>NUCLEOTIDE SEQUENCE</scope>
    <source>
        <strain evidence="1">VAN18-1</strain>
    </source>
</reference>
<dbReference type="PANTHER" id="PTHR22602:SF0">
    <property type="entry name" value="TRANSFERASE CAF17, MITOCHONDRIAL-RELATED"/>
    <property type="match status" value="1"/>
</dbReference>
<evidence type="ECO:0000313" key="1">
    <source>
        <dbReference type="EMBL" id="MBU2787313.1"/>
    </source>
</evidence>
<dbReference type="NCBIfam" id="TIGR03317">
    <property type="entry name" value="ygfZ_signature"/>
    <property type="match status" value="1"/>
</dbReference>
<gene>
    <name evidence="1" type="ORF">HFQ13_03655</name>
</gene>
<dbReference type="AlphaFoldDB" id="A0AAE2YP19"/>
<dbReference type="InterPro" id="IPR017703">
    <property type="entry name" value="YgfZ/GCV_T_CS"/>
</dbReference>
<dbReference type="Gene3D" id="3.30.70.1400">
    <property type="entry name" value="Aminomethyltransferase beta-barrel domains"/>
    <property type="match status" value="1"/>
</dbReference>
<protein>
    <submittedName>
        <fullName evidence="1">Folate-binding protein YgfZ</fullName>
    </submittedName>
</protein>
<dbReference type="SUPFAM" id="SSF103025">
    <property type="entry name" value="Folate-binding domain"/>
    <property type="match status" value="1"/>
</dbReference>
<proteinExistence type="predicted"/>
<accession>A0AAE2YP19</accession>
<dbReference type="GO" id="GO:0016226">
    <property type="term" value="P:iron-sulfur cluster assembly"/>
    <property type="evidence" value="ECO:0007669"/>
    <property type="project" value="TreeGrafter"/>
</dbReference>
<comment type="caution">
    <text evidence="1">The sequence shown here is derived from an EMBL/GenBank/DDBJ whole genome shotgun (WGS) entry which is preliminary data.</text>
</comment>
<dbReference type="PIRSF" id="PIRSF006487">
    <property type="entry name" value="GcvT"/>
    <property type="match status" value="1"/>
</dbReference>
<dbReference type="InterPro" id="IPR045179">
    <property type="entry name" value="YgfZ/GcvT"/>
</dbReference>
<keyword evidence="2" id="KW-1185">Reference proteome</keyword>
<dbReference type="Gene3D" id="2.40.30.160">
    <property type="match status" value="1"/>
</dbReference>
<dbReference type="PANTHER" id="PTHR22602">
    <property type="entry name" value="TRANSFERASE CAF17, MITOCHONDRIAL-RELATED"/>
    <property type="match status" value="1"/>
</dbReference>
<dbReference type="Proteomes" id="UP001197378">
    <property type="component" value="Unassembled WGS sequence"/>
</dbReference>
<dbReference type="EMBL" id="JAAXYO010000039">
    <property type="protein sequence ID" value="MBU2787313.1"/>
    <property type="molecule type" value="Genomic_DNA"/>
</dbReference>
<name>A0AAE2YP19_9PROT</name>
<evidence type="ECO:0000313" key="2">
    <source>
        <dbReference type="Proteomes" id="UP001197378"/>
    </source>
</evidence>